<evidence type="ECO:0000313" key="3">
    <source>
        <dbReference type="EMBL" id="KGM55912.1"/>
    </source>
</evidence>
<dbReference type="AlphaFoldDB" id="A0A0A0F3F2"/>
<keyword evidence="1" id="KW-0059">Arsenical resistance</keyword>
<dbReference type="InterPro" id="IPR023485">
    <property type="entry name" value="Ptyr_pPase"/>
</dbReference>
<dbReference type="SMART" id="SM00226">
    <property type="entry name" value="LMWPc"/>
    <property type="match status" value="1"/>
</dbReference>
<dbReference type="CDD" id="cd16345">
    <property type="entry name" value="LMWP_ArsC"/>
    <property type="match status" value="1"/>
</dbReference>
<dbReference type="STRING" id="913325.N799_06180"/>
<evidence type="ECO:0000259" key="2">
    <source>
        <dbReference type="SMART" id="SM00226"/>
    </source>
</evidence>
<dbReference type="PANTHER" id="PTHR43428:SF1">
    <property type="entry name" value="ARSENATE REDUCTASE"/>
    <property type="match status" value="1"/>
</dbReference>
<dbReference type="Pfam" id="PF01451">
    <property type="entry name" value="LMWPc"/>
    <property type="match status" value="1"/>
</dbReference>
<dbReference type="eggNOG" id="COG0394">
    <property type="taxonomic scope" value="Bacteria"/>
</dbReference>
<dbReference type="RefSeq" id="WP_036211268.1">
    <property type="nucleotide sequence ID" value="NZ_AVPT01000016.1"/>
</dbReference>
<dbReference type="EMBL" id="AVPT01000016">
    <property type="protein sequence ID" value="KGM55912.1"/>
    <property type="molecule type" value="Genomic_DNA"/>
</dbReference>
<gene>
    <name evidence="3" type="ORF">N799_06180</name>
</gene>
<accession>A0A0A0F3F2</accession>
<organism evidence="3 4">
    <name type="scientific">Lysobacter arseniciresistens ZS79</name>
    <dbReference type="NCBI Taxonomy" id="913325"/>
    <lineage>
        <taxon>Bacteria</taxon>
        <taxon>Pseudomonadati</taxon>
        <taxon>Pseudomonadota</taxon>
        <taxon>Gammaproteobacteria</taxon>
        <taxon>Lysobacterales</taxon>
        <taxon>Lysobacteraceae</taxon>
        <taxon>Novilysobacter</taxon>
    </lineage>
</organism>
<dbReference type="InterPro" id="IPR036196">
    <property type="entry name" value="Ptyr_pPase_sf"/>
</dbReference>
<evidence type="ECO:0000256" key="1">
    <source>
        <dbReference type="ARBA" id="ARBA00022849"/>
    </source>
</evidence>
<dbReference type="Gene3D" id="3.40.50.2300">
    <property type="match status" value="1"/>
</dbReference>
<keyword evidence="4" id="KW-1185">Reference proteome</keyword>
<proteinExistence type="predicted"/>
<sequence>MKNRYYVLFLCTANSARSLMGEALVNAMAVERLRAFSAGSHPAGQVHPVTAQVLERAGLPTTNLRSKSWEEFAHSSARKMDLIITVCDQAAGEACPTWPGHPVRVHWSIPDPARVDGTPEQIQEAFTAALKTLQQRISQLLALPLETLDSVAAKSCIEQLGQKREPSTNPLPCP</sequence>
<comment type="caution">
    <text evidence="3">The sequence shown here is derived from an EMBL/GenBank/DDBJ whole genome shotgun (WGS) entry which is preliminary data.</text>
</comment>
<dbReference type="OrthoDB" id="9793058at2"/>
<dbReference type="GO" id="GO:0046685">
    <property type="term" value="P:response to arsenic-containing substance"/>
    <property type="evidence" value="ECO:0007669"/>
    <property type="project" value="UniProtKB-KW"/>
</dbReference>
<dbReference type="PANTHER" id="PTHR43428">
    <property type="entry name" value="ARSENATE REDUCTASE"/>
    <property type="match status" value="1"/>
</dbReference>
<name>A0A0A0F3F2_9GAMM</name>
<dbReference type="SUPFAM" id="SSF52788">
    <property type="entry name" value="Phosphotyrosine protein phosphatases I"/>
    <property type="match status" value="1"/>
</dbReference>
<dbReference type="Proteomes" id="UP000029989">
    <property type="component" value="Unassembled WGS sequence"/>
</dbReference>
<reference evidence="3 4" key="1">
    <citation type="journal article" date="2015" name="Stand. Genomic Sci.">
        <title>Genomic information of the arsenic-resistant bacterium Lysobacter arseniciresistens type strain ZS79(T) and comparison of Lysobacter draft genomes.</title>
        <authorList>
            <person name="Liu L."/>
            <person name="Zhang S."/>
            <person name="Luo M."/>
            <person name="Wang G."/>
        </authorList>
    </citation>
    <scope>NUCLEOTIDE SEQUENCE [LARGE SCALE GENOMIC DNA]</scope>
    <source>
        <strain evidence="3 4">ZS79</strain>
    </source>
</reference>
<feature type="domain" description="Phosphotyrosine protein phosphatase I" evidence="2">
    <location>
        <begin position="5"/>
        <end position="143"/>
    </location>
</feature>
<protein>
    <recommendedName>
        <fullName evidence="2">Phosphotyrosine protein phosphatase I domain-containing protein</fullName>
    </recommendedName>
</protein>
<evidence type="ECO:0000313" key="4">
    <source>
        <dbReference type="Proteomes" id="UP000029989"/>
    </source>
</evidence>